<dbReference type="GO" id="GO:0005886">
    <property type="term" value="C:plasma membrane"/>
    <property type="evidence" value="ECO:0007669"/>
    <property type="project" value="UniProtKB-SubCell"/>
</dbReference>
<keyword evidence="6 7" id="KW-0472">Membrane</keyword>
<evidence type="ECO:0000256" key="7">
    <source>
        <dbReference type="RuleBase" id="RU363032"/>
    </source>
</evidence>
<comment type="caution">
    <text evidence="9">The sequence shown here is derived from an EMBL/GenBank/DDBJ whole genome shotgun (WGS) entry which is preliminary data.</text>
</comment>
<evidence type="ECO:0000256" key="6">
    <source>
        <dbReference type="ARBA" id="ARBA00023136"/>
    </source>
</evidence>
<keyword evidence="10" id="KW-1185">Reference proteome</keyword>
<evidence type="ECO:0000256" key="5">
    <source>
        <dbReference type="ARBA" id="ARBA00022989"/>
    </source>
</evidence>
<keyword evidence="2 7" id="KW-0813">Transport</keyword>
<feature type="transmembrane region" description="Helical" evidence="7">
    <location>
        <begin position="185"/>
        <end position="207"/>
    </location>
</feature>
<accession>A0AB73SY89</accession>
<dbReference type="PANTHER" id="PTHR32243">
    <property type="entry name" value="MALTOSE TRANSPORT SYSTEM PERMEASE-RELATED"/>
    <property type="match status" value="1"/>
</dbReference>
<proteinExistence type="inferred from homology"/>
<dbReference type="Proteomes" id="UP000245412">
    <property type="component" value="Unassembled WGS sequence"/>
</dbReference>
<evidence type="ECO:0000256" key="3">
    <source>
        <dbReference type="ARBA" id="ARBA00022475"/>
    </source>
</evidence>
<dbReference type="InterPro" id="IPR000515">
    <property type="entry name" value="MetI-like"/>
</dbReference>
<name>A0AB73SY89_9FIRM</name>
<feature type="transmembrane region" description="Helical" evidence="7">
    <location>
        <begin position="243"/>
        <end position="263"/>
    </location>
</feature>
<comment type="similarity">
    <text evidence="7">Belongs to the binding-protein-dependent transport system permease family.</text>
</comment>
<evidence type="ECO:0000256" key="4">
    <source>
        <dbReference type="ARBA" id="ARBA00022692"/>
    </source>
</evidence>
<feature type="transmembrane region" description="Helical" evidence="7">
    <location>
        <begin position="141"/>
        <end position="164"/>
    </location>
</feature>
<feature type="transmembrane region" description="Helical" evidence="7">
    <location>
        <begin position="77"/>
        <end position="99"/>
    </location>
</feature>
<sequence>MNKIGKKISAGKIIFWTLAFLWLLTTIFPLYFTIISSLKDDNEIWESMIRFPEVWRFDNYVKANSVAGIIRATFNSLFLSVCSIGLMMVCVIPASYIIARKKIRGSSVLSMYFLAALMIPIHGALIPIVQMSNLVGGQNSMVYMIIIYSGLNFSMSSFLMSGYIQGIDSQIDEAASIDGCSLRGIVWKIIVPISKPGIATSCIVAFLSTYNELPLASVLLTKKEYQTISVALLAFKGDYQVNLSWIFASIVISMLPIVIFYILCQENVEKGMIAGAVKG</sequence>
<dbReference type="InterPro" id="IPR050901">
    <property type="entry name" value="BP-dep_ABC_trans_perm"/>
</dbReference>
<evidence type="ECO:0000313" key="9">
    <source>
        <dbReference type="EMBL" id="PWJ72376.1"/>
    </source>
</evidence>
<keyword evidence="4 7" id="KW-0812">Transmembrane</keyword>
<protein>
    <submittedName>
        <fullName evidence="9">Raffinose/stachyose/melibiose transport system permease protein</fullName>
    </submittedName>
</protein>
<dbReference type="CDD" id="cd06261">
    <property type="entry name" value="TM_PBP2"/>
    <property type="match status" value="1"/>
</dbReference>
<dbReference type="InterPro" id="IPR035906">
    <property type="entry name" value="MetI-like_sf"/>
</dbReference>
<gene>
    <name evidence="9" type="ORF">C7383_11980</name>
</gene>
<evidence type="ECO:0000313" key="10">
    <source>
        <dbReference type="Proteomes" id="UP000245412"/>
    </source>
</evidence>
<keyword evidence="5 7" id="KW-1133">Transmembrane helix</keyword>
<dbReference type="AlphaFoldDB" id="A0AB73SY89"/>
<dbReference type="Pfam" id="PF00528">
    <property type="entry name" value="BPD_transp_1"/>
    <property type="match status" value="1"/>
</dbReference>
<evidence type="ECO:0000256" key="2">
    <source>
        <dbReference type="ARBA" id="ARBA00022448"/>
    </source>
</evidence>
<dbReference type="GO" id="GO:0055085">
    <property type="term" value="P:transmembrane transport"/>
    <property type="evidence" value="ECO:0007669"/>
    <property type="project" value="InterPro"/>
</dbReference>
<dbReference type="SUPFAM" id="SSF161098">
    <property type="entry name" value="MetI-like"/>
    <property type="match status" value="1"/>
</dbReference>
<feature type="transmembrane region" description="Helical" evidence="7">
    <location>
        <begin position="111"/>
        <end position="129"/>
    </location>
</feature>
<reference evidence="9 10" key="1">
    <citation type="submission" date="2018-05" db="EMBL/GenBank/DDBJ databases">
        <authorList>
            <person name="Goeker M."/>
            <person name="Huntemann M."/>
            <person name="Clum A."/>
            <person name="Pillay M."/>
            <person name="Palaniappan K."/>
            <person name="Varghese N."/>
            <person name="Mikhailova N."/>
            <person name="Stamatis D."/>
            <person name="Reddy T."/>
            <person name="Daum C."/>
            <person name="Shapiro N."/>
            <person name="Ivanova N."/>
            <person name="Kyrpides N."/>
            <person name="Woyke T."/>
        </authorList>
    </citation>
    <scope>NUCLEOTIDE SEQUENCE [LARGE SCALE GENOMIC DNA]</scope>
    <source>
        <strain evidence="9 10">DSM 26524</strain>
    </source>
</reference>
<comment type="subcellular location">
    <subcellularLocation>
        <location evidence="1 7">Cell membrane</location>
        <topology evidence="1 7">Multi-pass membrane protein</topology>
    </subcellularLocation>
</comment>
<feature type="transmembrane region" description="Helical" evidence="7">
    <location>
        <begin position="12"/>
        <end position="32"/>
    </location>
</feature>
<organism evidence="9 10">
    <name type="scientific">Murimonas intestini</name>
    <dbReference type="NCBI Taxonomy" id="1337051"/>
    <lineage>
        <taxon>Bacteria</taxon>
        <taxon>Bacillati</taxon>
        <taxon>Bacillota</taxon>
        <taxon>Clostridia</taxon>
        <taxon>Lachnospirales</taxon>
        <taxon>Lachnospiraceae</taxon>
        <taxon>Murimonas</taxon>
    </lineage>
</organism>
<evidence type="ECO:0000259" key="8">
    <source>
        <dbReference type="PROSITE" id="PS50928"/>
    </source>
</evidence>
<dbReference type="PANTHER" id="PTHR32243:SF24">
    <property type="entry name" value="DIACETYLCHITOBIOSE UPTAKE SYSTEM PERMEASE PROTEIN NGCG"/>
    <property type="match status" value="1"/>
</dbReference>
<dbReference type="EMBL" id="QGGY01000019">
    <property type="protein sequence ID" value="PWJ72376.1"/>
    <property type="molecule type" value="Genomic_DNA"/>
</dbReference>
<feature type="domain" description="ABC transmembrane type-1" evidence="8">
    <location>
        <begin position="73"/>
        <end position="264"/>
    </location>
</feature>
<dbReference type="Gene3D" id="1.10.3720.10">
    <property type="entry name" value="MetI-like"/>
    <property type="match status" value="1"/>
</dbReference>
<evidence type="ECO:0000256" key="1">
    <source>
        <dbReference type="ARBA" id="ARBA00004651"/>
    </source>
</evidence>
<dbReference type="PROSITE" id="PS50928">
    <property type="entry name" value="ABC_TM1"/>
    <property type="match status" value="1"/>
</dbReference>
<dbReference type="RefSeq" id="WP_109748569.1">
    <property type="nucleotide sequence ID" value="NZ_JANKBI010000020.1"/>
</dbReference>
<keyword evidence="3" id="KW-1003">Cell membrane</keyword>